<dbReference type="InterPro" id="IPR041413">
    <property type="entry name" value="MLTR_LBD"/>
</dbReference>
<dbReference type="InterPro" id="IPR001387">
    <property type="entry name" value="Cro/C1-type_HTH"/>
</dbReference>
<dbReference type="PANTHER" id="PTHR35010:SF2">
    <property type="entry name" value="BLL4672 PROTEIN"/>
    <property type="match status" value="1"/>
</dbReference>
<feature type="compositionally biased region" description="Basic and acidic residues" evidence="1">
    <location>
        <begin position="283"/>
        <end position="298"/>
    </location>
</feature>
<dbReference type="EMBL" id="CP159279">
    <property type="protein sequence ID" value="XCH13141.1"/>
    <property type="molecule type" value="Genomic_DNA"/>
</dbReference>
<feature type="domain" description="HTH cro/C1-type" evidence="2">
    <location>
        <begin position="41"/>
        <end position="83"/>
    </location>
</feature>
<dbReference type="Gene3D" id="1.10.260.40">
    <property type="entry name" value="lambda repressor-like DNA-binding domains"/>
    <property type="match status" value="1"/>
</dbReference>
<sequence length="321" mass="35079">MNNRNEIREFLASRRAKLTPEQAGLPDFGGVRRVPGLRRGEVALLAGMSVEYYTRVERGSLAGVSDSVLEAIARALQLNEAENEHLFNLARAAGPAARRRRQPAQAIHPSVQLILDGMAGIPAFVQNGRLDIVAANDLARALYSPAYEDPARPVNFARFAFLNRRSESLYADWNLAADTSVALLHAEAGRDPFDKGLSDLIGELSTRSEEFRRRWAQRNVRLHRTGAKTFQHPAVGRLDLHFNGLELTATPGLTMFTYTAEPGSPSADGLRLLASWAATAAESSERPPENAVPDERTAPDGTTAVDLHQGHVRQPGRGHQA</sequence>
<dbReference type="Pfam" id="PF17765">
    <property type="entry name" value="MLTR_LBD"/>
    <property type="match status" value="1"/>
</dbReference>
<reference evidence="3" key="1">
    <citation type="submission" date="2024-06" db="EMBL/GenBank/DDBJ databases">
        <title>Biodegradation of dimethachlon by Arthrobacter sp. K5: mechanistic insights and ecological implications.</title>
        <authorList>
            <person name="Hu S."/>
            <person name="Lu P."/>
        </authorList>
    </citation>
    <scope>NUCLEOTIDE SEQUENCE</scope>
    <source>
        <strain evidence="3">K5</strain>
    </source>
</reference>
<gene>
    <name evidence="3" type="ORF">ABRP34_09240</name>
</gene>
<evidence type="ECO:0000259" key="2">
    <source>
        <dbReference type="PROSITE" id="PS50943"/>
    </source>
</evidence>
<dbReference type="PROSITE" id="PS50943">
    <property type="entry name" value="HTH_CROC1"/>
    <property type="match status" value="1"/>
</dbReference>
<name>A0AAU8EWK5_9MICC</name>
<dbReference type="CDD" id="cd00093">
    <property type="entry name" value="HTH_XRE"/>
    <property type="match status" value="1"/>
</dbReference>
<dbReference type="InterPro" id="IPR010982">
    <property type="entry name" value="Lambda_DNA-bd_dom_sf"/>
</dbReference>
<dbReference type="RefSeq" id="WP_353713001.1">
    <property type="nucleotide sequence ID" value="NZ_CP159279.1"/>
</dbReference>
<proteinExistence type="predicted"/>
<dbReference type="AlphaFoldDB" id="A0AAU8EWK5"/>
<dbReference type="Gene3D" id="3.30.450.180">
    <property type="match status" value="1"/>
</dbReference>
<accession>A0AAU8EWK5</accession>
<dbReference type="PANTHER" id="PTHR35010">
    <property type="entry name" value="BLL4672 PROTEIN-RELATED"/>
    <property type="match status" value="1"/>
</dbReference>
<dbReference type="Pfam" id="PF13560">
    <property type="entry name" value="HTH_31"/>
    <property type="match status" value="1"/>
</dbReference>
<dbReference type="SMART" id="SM00530">
    <property type="entry name" value="HTH_XRE"/>
    <property type="match status" value="1"/>
</dbReference>
<evidence type="ECO:0000313" key="3">
    <source>
        <dbReference type="EMBL" id="XCH13141.1"/>
    </source>
</evidence>
<dbReference type="GO" id="GO:0003677">
    <property type="term" value="F:DNA binding"/>
    <property type="evidence" value="ECO:0007669"/>
    <property type="project" value="InterPro"/>
</dbReference>
<protein>
    <submittedName>
        <fullName evidence="3">Helix-turn-helix transcriptional regulator</fullName>
    </submittedName>
</protein>
<feature type="compositionally biased region" description="Basic residues" evidence="1">
    <location>
        <begin position="310"/>
        <end position="321"/>
    </location>
</feature>
<dbReference type="SUPFAM" id="SSF47413">
    <property type="entry name" value="lambda repressor-like DNA-binding domains"/>
    <property type="match status" value="1"/>
</dbReference>
<evidence type="ECO:0000256" key="1">
    <source>
        <dbReference type="SAM" id="MobiDB-lite"/>
    </source>
</evidence>
<organism evidence="3">
    <name type="scientific">Arthrobacter sp. K5</name>
    <dbReference type="NCBI Taxonomy" id="2839623"/>
    <lineage>
        <taxon>Bacteria</taxon>
        <taxon>Bacillati</taxon>
        <taxon>Actinomycetota</taxon>
        <taxon>Actinomycetes</taxon>
        <taxon>Micrococcales</taxon>
        <taxon>Micrococcaceae</taxon>
        <taxon>Arthrobacter</taxon>
    </lineage>
</organism>
<feature type="region of interest" description="Disordered" evidence="1">
    <location>
        <begin position="278"/>
        <end position="321"/>
    </location>
</feature>